<keyword evidence="7" id="KW-0067">ATP-binding</keyword>
<dbReference type="RefSeq" id="XP_069199980.1">
    <property type="nucleotide sequence ID" value="XM_069347110.1"/>
</dbReference>
<dbReference type="PANTHER" id="PTHR10799">
    <property type="entry name" value="SNF2/RAD54 HELICASE FAMILY"/>
    <property type="match status" value="1"/>
</dbReference>
<evidence type="ECO:0000256" key="5">
    <source>
        <dbReference type="ARBA" id="ARBA00022763"/>
    </source>
</evidence>
<evidence type="ECO:0000256" key="1">
    <source>
        <dbReference type="ARBA" id="ARBA00004286"/>
    </source>
</evidence>
<keyword evidence="10" id="KW-0234">DNA repair</keyword>
<dbReference type="PROSITE" id="PS51192">
    <property type="entry name" value="HELICASE_ATP_BIND_1"/>
    <property type="match status" value="1"/>
</dbReference>
<dbReference type="SUPFAM" id="SSF52540">
    <property type="entry name" value="P-loop containing nucleoside triphosphate hydrolases"/>
    <property type="match status" value="2"/>
</dbReference>
<dbReference type="InterPro" id="IPR001650">
    <property type="entry name" value="Helicase_C-like"/>
</dbReference>
<comment type="catalytic activity">
    <reaction evidence="11">
        <text>ATP + H2O = ADP + phosphate + H(+)</text>
        <dbReference type="Rhea" id="RHEA:13065"/>
        <dbReference type="ChEBI" id="CHEBI:15377"/>
        <dbReference type="ChEBI" id="CHEBI:15378"/>
        <dbReference type="ChEBI" id="CHEBI:30616"/>
        <dbReference type="ChEBI" id="CHEBI:43474"/>
        <dbReference type="ChEBI" id="CHEBI:456216"/>
        <dbReference type="EC" id="3.6.4.12"/>
    </reaction>
    <physiologicalReaction direction="left-to-right" evidence="11">
        <dbReference type="Rhea" id="RHEA:13066"/>
    </physiologicalReaction>
</comment>
<dbReference type="InterPro" id="IPR038718">
    <property type="entry name" value="SNF2-like_sf"/>
</dbReference>
<feature type="domain" description="Helicase ATP-binding" evidence="14">
    <location>
        <begin position="649"/>
        <end position="818"/>
    </location>
</feature>
<dbReference type="SMART" id="SM00487">
    <property type="entry name" value="DEXDc"/>
    <property type="match status" value="1"/>
</dbReference>
<proteinExistence type="predicted"/>
<evidence type="ECO:0000313" key="16">
    <source>
        <dbReference type="EMBL" id="KAL1303705.1"/>
    </source>
</evidence>
<dbReference type="Gene3D" id="3.40.50.10810">
    <property type="entry name" value="Tandem AAA-ATPase domain"/>
    <property type="match status" value="1"/>
</dbReference>
<dbReference type="Gene3D" id="3.40.50.300">
    <property type="entry name" value="P-loop containing nucleotide triphosphate hydrolases"/>
    <property type="match status" value="2"/>
</dbReference>
<evidence type="ECO:0000256" key="9">
    <source>
        <dbReference type="ARBA" id="ARBA00023125"/>
    </source>
</evidence>
<evidence type="ECO:0000256" key="2">
    <source>
        <dbReference type="ARBA" id="ARBA00012551"/>
    </source>
</evidence>
<feature type="compositionally biased region" description="Acidic residues" evidence="12">
    <location>
        <begin position="174"/>
        <end position="184"/>
    </location>
</feature>
<accession>A0ABR3PC21</accession>
<comment type="subcellular location">
    <subcellularLocation>
        <location evidence="1">Chromosome</location>
    </subcellularLocation>
</comment>
<evidence type="ECO:0000259" key="14">
    <source>
        <dbReference type="PROSITE" id="PS51192"/>
    </source>
</evidence>
<keyword evidence="9" id="KW-0238">DNA-binding</keyword>
<feature type="domain" description="CUE" evidence="13">
    <location>
        <begin position="296"/>
        <end position="339"/>
    </location>
</feature>
<dbReference type="InterPro" id="IPR014001">
    <property type="entry name" value="Helicase_ATP-bd"/>
</dbReference>
<dbReference type="Proteomes" id="UP001562354">
    <property type="component" value="Unassembled WGS sequence"/>
</dbReference>
<feature type="domain" description="Helicase C-terminal" evidence="15">
    <location>
        <begin position="1019"/>
        <end position="1197"/>
    </location>
</feature>
<evidence type="ECO:0000256" key="4">
    <source>
        <dbReference type="ARBA" id="ARBA00022741"/>
    </source>
</evidence>
<dbReference type="InterPro" id="IPR000330">
    <property type="entry name" value="SNF2_N"/>
</dbReference>
<dbReference type="InterPro" id="IPR003892">
    <property type="entry name" value="CUE"/>
</dbReference>
<sequence length="1238" mass="135434">MDSDSIQESPVKRQRTQNGYRPTGRPQQPHVRQHSASQAHNTIATQPLSQVGGFSVAGLLSQINGSPSSYVTQPTQPLNRRQNDNANANATPMVEVGRSSPPLPAGSTLSPVSGATPRKQAQPAAAAAAAAAAATATVPSGLKRPGMGSRLAPAGTAFRRPPGVLPRPQPIAIPDDDDDDEDIPDPPIDRDSDDDTQPMHSTIRPTEFTRGGRNLHSSPNRVRESPKAGSVDNFKSITSQFAYSPAALNNPVGGGMESAYGGVSRNRPANVARTASTSASAAAEPDLTLDDILDLSVQTKIKQMKAVFPTKSIKELESALRTKKGNYNDACDLLFADDDDDGFGSVVDLTSSDIETNSNKLAAGPLKAPLKPAAKQEIKAPAKSILEKYGGVQAKPRIAGETAVADAEGPKKRRLVQGGRNTPVPRGGSPSPQKPSLAASKKKIVIDSDSEPEDAVTASDDEPENSDFYGRLLHFFNTCSARDLADLSNEKLDIAEFIICKRPFRDLDAVCNVSNAQPTKSGKSRARKPVGEKVYDVCRDMLEGYEAVDDLVAQCDAIGKPITDTMKQWGIDVAAATKDGELALTNLEDTLQDSGIGTPNSSVPDDDDDIVRPKNKALAKKNIFLKKPAIMSPDLVLKDYQLFGLNWLNLLWSKKLSCILADDMGLGKTCQVITFLAHLKETGVAGPHLIVVPGSTLENWIRELNRFCPALHVSPYYGSLAEREEWRLNYQSGDDEDIDVIVTTYETATGKYDAPFFRKVVRPVVAVFDEGHHLKNSTSKRHIELMRIPAEFRLLLTGTPLQNNLQELVSLLAFIMPKLITSEIKESLDLIFKYKATTKDADHAALLSAQRIKRARSMMTPFILRRKKAQVLKHMPAKIRRVEYCDMPASQKEIYDSYVAEAIRMRAQSAQQKPSSRGGASGSSRMAQEMTALRFAALHPLLLRNKYTEKDLPKIAKALKRTDEYSQNPLDRILSYLTDELKGGDFGLHRFCAERSTEGLGKFMLDHDECMRSSGKVTKLKELLEAYIANGDRVLIFSQFTTMMNILESVLENLGIKFMRLDGSTNMSTRQDIIDQFTTDLSIPVFMLSTKAGGAGINLACANKVVIFDSSFNPQDDIQAENRAHRVGQTREVEVVRLVTKGTIEEMIHVLGESKLALDERVAGDGNAKEELEAESKVEEMFFKSLEGEETKTEDVSDDVGKRETSDTKNKKVKDEEGKKDLKDEFRDGLKDAGLSVE</sequence>
<feature type="region of interest" description="Disordered" evidence="12">
    <location>
        <begin position="1184"/>
        <end position="1225"/>
    </location>
</feature>
<name>A0ABR3PC21_9PEZI</name>
<organism evidence="16 17">
    <name type="scientific">Neodothiora populina</name>
    <dbReference type="NCBI Taxonomy" id="2781224"/>
    <lineage>
        <taxon>Eukaryota</taxon>
        <taxon>Fungi</taxon>
        <taxon>Dikarya</taxon>
        <taxon>Ascomycota</taxon>
        <taxon>Pezizomycotina</taxon>
        <taxon>Dothideomycetes</taxon>
        <taxon>Dothideomycetidae</taxon>
        <taxon>Dothideales</taxon>
        <taxon>Dothioraceae</taxon>
        <taxon>Neodothiora</taxon>
    </lineage>
</organism>
<keyword evidence="6" id="KW-0378">Hydrolase</keyword>
<evidence type="ECO:0000256" key="10">
    <source>
        <dbReference type="ARBA" id="ARBA00023204"/>
    </source>
</evidence>
<feature type="region of interest" description="Disordered" evidence="12">
    <location>
        <begin position="1"/>
        <end position="46"/>
    </location>
</feature>
<dbReference type="CDD" id="cd18793">
    <property type="entry name" value="SF2_C_SNF"/>
    <property type="match status" value="1"/>
</dbReference>
<evidence type="ECO:0000313" key="17">
    <source>
        <dbReference type="Proteomes" id="UP001562354"/>
    </source>
</evidence>
<feature type="compositionally biased region" description="Low complexity" evidence="12">
    <location>
        <begin position="124"/>
        <end position="137"/>
    </location>
</feature>
<evidence type="ECO:0000256" key="12">
    <source>
        <dbReference type="SAM" id="MobiDB-lite"/>
    </source>
</evidence>
<dbReference type="PROSITE" id="PS51140">
    <property type="entry name" value="CUE"/>
    <property type="match status" value="1"/>
</dbReference>
<dbReference type="SMART" id="SM00490">
    <property type="entry name" value="HELICc"/>
    <property type="match status" value="1"/>
</dbReference>
<feature type="region of interest" description="Disordered" evidence="12">
    <location>
        <begin position="401"/>
        <end position="463"/>
    </location>
</feature>
<dbReference type="EMBL" id="JBFMKM010000010">
    <property type="protein sequence ID" value="KAL1303705.1"/>
    <property type="molecule type" value="Genomic_DNA"/>
</dbReference>
<keyword evidence="4" id="KW-0547">Nucleotide-binding</keyword>
<dbReference type="EC" id="3.6.4.12" evidence="2"/>
<evidence type="ECO:0000256" key="3">
    <source>
        <dbReference type="ARBA" id="ARBA00022454"/>
    </source>
</evidence>
<dbReference type="Pfam" id="PF00271">
    <property type="entry name" value="Helicase_C"/>
    <property type="match status" value="1"/>
</dbReference>
<keyword evidence="3" id="KW-0158">Chromosome</keyword>
<feature type="compositionally biased region" description="Acidic residues" evidence="12">
    <location>
        <begin position="448"/>
        <end position="463"/>
    </location>
</feature>
<keyword evidence="5" id="KW-0227">DNA damage</keyword>
<evidence type="ECO:0000256" key="7">
    <source>
        <dbReference type="ARBA" id="ARBA00022840"/>
    </source>
</evidence>
<gene>
    <name evidence="16" type="ORF">AAFC00_007057</name>
</gene>
<comment type="caution">
    <text evidence="16">The sequence shown here is derived from an EMBL/GenBank/DDBJ whole genome shotgun (WGS) entry which is preliminary data.</text>
</comment>
<evidence type="ECO:0000256" key="11">
    <source>
        <dbReference type="ARBA" id="ARBA00048432"/>
    </source>
</evidence>
<dbReference type="PROSITE" id="PS51194">
    <property type="entry name" value="HELICASE_CTER"/>
    <property type="match status" value="1"/>
</dbReference>
<evidence type="ECO:0000259" key="15">
    <source>
        <dbReference type="PROSITE" id="PS51194"/>
    </source>
</evidence>
<evidence type="ECO:0000256" key="6">
    <source>
        <dbReference type="ARBA" id="ARBA00022801"/>
    </source>
</evidence>
<evidence type="ECO:0000256" key="8">
    <source>
        <dbReference type="ARBA" id="ARBA00022853"/>
    </source>
</evidence>
<keyword evidence="17" id="KW-1185">Reference proteome</keyword>
<dbReference type="InterPro" id="IPR027417">
    <property type="entry name" value="P-loop_NTPase"/>
</dbReference>
<protein>
    <recommendedName>
        <fullName evidence="2">DNA helicase</fullName>
        <ecNumber evidence="2">3.6.4.12</ecNumber>
    </recommendedName>
</protein>
<feature type="region of interest" description="Disordered" evidence="12">
    <location>
        <begin position="62"/>
        <end position="233"/>
    </location>
</feature>
<evidence type="ECO:0000259" key="13">
    <source>
        <dbReference type="PROSITE" id="PS51140"/>
    </source>
</evidence>
<dbReference type="GeneID" id="95980756"/>
<reference evidence="16 17" key="1">
    <citation type="submission" date="2024-07" db="EMBL/GenBank/DDBJ databases">
        <title>Draft sequence of the Neodothiora populina.</title>
        <authorList>
            <person name="Drown D.D."/>
            <person name="Schuette U.S."/>
            <person name="Buechlein A.B."/>
            <person name="Rusch D.R."/>
            <person name="Winton L.W."/>
            <person name="Adams G.A."/>
        </authorList>
    </citation>
    <scope>NUCLEOTIDE SEQUENCE [LARGE SCALE GENOMIC DNA]</scope>
    <source>
        <strain evidence="16 17">CPC 39397</strain>
    </source>
</reference>
<feature type="compositionally biased region" description="Polar residues" evidence="12">
    <location>
        <begin position="34"/>
        <end position="46"/>
    </location>
</feature>
<feature type="compositionally biased region" description="Polar residues" evidence="12">
    <location>
        <begin position="62"/>
        <end position="80"/>
    </location>
</feature>
<dbReference type="InterPro" id="IPR049730">
    <property type="entry name" value="SNF2/RAD54-like_C"/>
</dbReference>
<dbReference type="Pfam" id="PF00176">
    <property type="entry name" value="SNF2-rel_dom"/>
    <property type="match status" value="1"/>
</dbReference>
<keyword evidence="8" id="KW-0156">Chromatin regulator</keyword>